<evidence type="ECO:0000256" key="14">
    <source>
        <dbReference type="ARBA" id="ARBA00025712"/>
    </source>
</evidence>
<evidence type="ECO:0000256" key="1">
    <source>
        <dbReference type="ARBA" id="ARBA00001962"/>
    </source>
</evidence>
<dbReference type="SUPFAM" id="SSF50022">
    <property type="entry name" value="ISP domain"/>
    <property type="match status" value="1"/>
</dbReference>
<evidence type="ECO:0000256" key="11">
    <source>
        <dbReference type="ARBA" id="ARBA00023014"/>
    </source>
</evidence>
<comment type="pathway">
    <text evidence="3">Hormone biosynthesis.</text>
</comment>
<feature type="domain" description="Rieske" evidence="21">
    <location>
        <begin position="14"/>
        <end position="115"/>
    </location>
</feature>
<keyword evidence="12" id="KW-0472">Membrane</keyword>
<keyword evidence="4" id="KW-0812">Transmembrane</keyword>
<keyword evidence="9" id="KW-0560">Oxidoreductase</keyword>
<dbReference type="GO" id="GO:0016020">
    <property type="term" value="C:membrane"/>
    <property type="evidence" value="ECO:0007669"/>
    <property type="project" value="UniProtKB-SubCell"/>
</dbReference>
<evidence type="ECO:0000256" key="12">
    <source>
        <dbReference type="ARBA" id="ARBA00023136"/>
    </source>
</evidence>
<evidence type="ECO:0000256" key="9">
    <source>
        <dbReference type="ARBA" id="ARBA00023002"/>
    </source>
</evidence>
<evidence type="ECO:0000256" key="10">
    <source>
        <dbReference type="ARBA" id="ARBA00023004"/>
    </source>
</evidence>
<evidence type="ECO:0000256" key="5">
    <source>
        <dbReference type="ARBA" id="ARBA00022714"/>
    </source>
</evidence>
<dbReference type="Pfam" id="PF19298">
    <property type="entry name" value="KshA_C"/>
    <property type="match status" value="1"/>
</dbReference>
<comment type="subunit">
    <text evidence="18">Homotrimer. The two-component system 3-ketosteroid-9-alpha-monooxygenase is composed of an oxygenase component KshA and a reductase component KshB.</text>
</comment>
<keyword evidence="13" id="KW-0753">Steroid metabolism</keyword>
<dbReference type="Proteomes" id="UP000054024">
    <property type="component" value="Unassembled WGS sequence"/>
</dbReference>
<comment type="pathway">
    <text evidence="14">Steroid hormone biosynthesis; dafachronic acid biosynthesis.</text>
</comment>
<evidence type="ECO:0000256" key="6">
    <source>
        <dbReference type="ARBA" id="ARBA00022723"/>
    </source>
</evidence>
<dbReference type="EMBL" id="LMWJ01000015">
    <property type="protein sequence ID" value="KUM73434.1"/>
    <property type="molecule type" value="Genomic_DNA"/>
</dbReference>
<evidence type="ECO:0000256" key="19">
    <source>
        <dbReference type="ARBA" id="ARBA00047853"/>
    </source>
</evidence>
<dbReference type="Gene3D" id="3.90.380.10">
    <property type="entry name" value="Naphthalene 1,2-dioxygenase Alpha Subunit, Chain A, domain 1"/>
    <property type="match status" value="1"/>
</dbReference>
<protein>
    <recommendedName>
        <fullName evidence="16">cholesterol 7-desaturase</fullName>
        <ecNumber evidence="16">1.14.19.21</ecNumber>
    </recommendedName>
    <alternativeName>
        <fullName evidence="17">Rieske-type oxygenase</fullName>
    </alternativeName>
</protein>
<evidence type="ECO:0000256" key="2">
    <source>
        <dbReference type="ARBA" id="ARBA00004370"/>
    </source>
</evidence>
<proteinExistence type="inferred from homology"/>
<dbReference type="GO" id="GO:0170056">
    <property type="term" value="F:cholesterol 7-desaturase [NAD(P)H] activity"/>
    <property type="evidence" value="ECO:0007669"/>
    <property type="project" value="UniProtKB-EC"/>
</dbReference>
<keyword evidence="13" id="KW-0443">Lipid metabolism</keyword>
<keyword evidence="5" id="KW-0001">2Fe-2S</keyword>
<accession>A0A117P5H6</accession>
<dbReference type="InterPro" id="IPR036922">
    <property type="entry name" value="Rieske_2Fe-2S_sf"/>
</dbReference>
<name>A0A117P5H6_9ACTN</name>
<comment type="similarity">
    <text evidence="15">Belongs to the cholesterol 7-desaturase family.</text>
</comment>
<keyword evidence="6" id="KW-0479">Metal-binding</keyword>
<dbReference type="InterPro" id="IPR050584">
    <property type="entry name" value="Cholesterol_7-desaturase"/>
</dbReference>
<evidence type="ECO:0000256" key="13">
    <source>
        <dbReference type="ARBA" id="ARBA00023221"/>
    </source>
</evidence>
<dbReference type="PANTHER" id="PTHR21266">
    <property type="entry name" value="IRON-SULFUR DOMAIN CONTAINING PROTEIN"/>
    <property type="match status" value="1"/>
</dbReference>
<dbReference type="PROSITE" id="PS51296">
    <property type="entry name" value="RIESKE"/>
    <property type="match status" value="1"/>
</dbReference>
<dbReference type="GO" id="GO:0005737">
    <property type="term" value="C:cytoplasm"/>
    <property type="evidence" value="ECO:0007669"/>
    <property type="project" value="TreeGrafter"/>
</dbReference>
<organism evidence="22 23">
    <name type="scientific">Streptomyces curacoi</name>
    <dbReference type="NCBI Taxonomy" id="146536"/>
    <lineage>
        <taxon>Bacteria</taxon>
        <taxon>Bacillati</taxon>
        <taxon>Actinomycetota</taxon>
        <taxon>Actinomycetes</taxon>
        <taxon>Kitasatosporales</taxon>
        <taxon>Streptomycetaceae</taxon>
        <taxon>Streptomyces</taxon>
    </lineage>
</organism>
<dbReference type="PANTHER" id="PTHR21266:SF32">
    <property type="entry name" value="CHOLESTEROL 7-DESATURASE NVD"/>
    <property type="match status" value="1"/>
</dbReference>
<dbReference type="GO" id="GO:0051537">
    <property type="term" value="F:2 iron, 2 sulfur cluster binding"/>
    <property type="evidence" value="ECO:0007669"/>
    <property type="project" value="UniProtKB-KW"/>
</dbReference>
<evidence type="ECO:0000313" key="22">
    <source>
        <dbReference type="EMBL" id="KUM73434.1"/>
    </source>
</evidence>
<dbReference type="InterPro" id="IPR017941">
    <property type="entry name" value="Rieske_2Fe-2S"/>
</dbReference>
<dbReference type="Pfam" id="PF00355">
    <property type="entry name" value="Rieske"/>
    <property type="match status" value="1"/>
</dbReference>
<dbReference type="Gene3D" id="2.102.10.10">
    <property type="entry name" value="Rieske [2Fe-2S] iron-sulphur domain"/>
    <property type="match status" value="1"/>
</dbReference>
<dbReference type="GO" id="GO:0046872">
    <property type="term" value="F:metal ion binding"/>
    <property type="evidence" value="ECO:0007669"/>
    <property type="project" value="UniProtKB-KW"/>
</dbReference>
<reference evidence="22 23" key="1">
    <citation type="submission" date="2015-10" db="EMBL/GenBank/DDBJ databases">
        <title>Draft genome sequence of Streptomyces curacoi DSM 40107, type strain for the species Streptomyces curacoi.</title>
        <authorList>
            <person name="Ruckert C."/>
            <person name="Winkler A."/>
            <person name="Kalinowski J."/>
            <person name="Kampfer P."/>
            <person name="Glaeser S."/>
        </authorList>
    </citation>
    <scope>NUCLEOTIDE SEQUENCE [LARGE SCALE GENOMIC DNA]</scope>
    <source>
        <strain evidence="22 23">DSM 40107</strain>
    </source>
</reference>
<evidence type="ECO:0000256" key="7">
    <source>
        <dbReference type="ARBA" id="ARBA00022963"/>
    </source>
</evidence>
<evidence type="ECO:0000256" key="16">
    <source>
        <dbReference type="ARBA" id="ARBA00026095"/>
    </source>
</evidence>
<dbReference type="SUPFAM" id="SSF55961">
    <property type="entry name" value="Bet v1-like"/>
    <property type="match status" value="1"/>
</dbReference>
<evidence type="ECO:0000256" key="17">
    <source>
        <dbReference type="ARBA" id="ARBA00030944"/>
    </source>
</evidence>
<keyword evidence="7" id="KW-0442">Lipid degradation</keyword>
<keyword evidence="10" id="KW-0408">Iron</keyword>
<comment type="cofactor">
    <cofactor evidence="1">
        <name>Fe cation</name>
        <dbReference type="ChEBI" id="CHEBI:24875"/>
    </cofactor>
</comment>
<dbReference type="OrthoDB" id="5243643at2"/>
<dbReference type="GO" id="GO:0008203">
    <property type="term" value="P:cholesterol metabolic process"/>
    <property type="evidence" value="ECO:0007669"/>
    <property type="project" value="InterPro"/>
</dbReference>
<evidence type="ECO:0000256" key="8">
    <source>
        <dbReference type="ARBA" id="ARBA00022989"/>
    </source>
</evidence>
<comment type="subcellular location">
    <subcellularLocation>
        <location evidence="2">Membrane</location>
    </subcellularLocation>
</comment>
<keyword evidence="23" id="KW-1185">Reference proteome</keyword>
<dbReference type="GO" id="GO:0004497">
    <property type="term" value="F:monooxygenase activity"/>
    <property type="evidence" value="ECO:0007669"/>
    <property type="project" value="UniProtKB-ARBA"/>
</dbReference>
<dbReference type="CDD" id="cd03469">
    <property type="entry name" value="Rieske_RO_Alpha_N"/>
    <property type="match status" value="1"/>
</dbReference>
<dbReference type="AlphaFoldDB" id="A0A117P5H6"/>
<comment type="catalytic activity">
    <reaction evidence="19">
        <text>cholesterol + NADH + O2 + H(+) = 7-dehydrocholesterol + NAD(+) + 2 H2O</text>
        <dbReference type="Rhea" id="RHEA:51644"/>
        <dbReference type="ChEBI" id="CHEBI:15377"/>
        <dbReference type="ChEBI" id="CHEBI:15378"/>
        <dbReference type="ChEBI" id="CHEBI:15379"/>
        <dbReference type="ChEBI" id="CHEBI:16113"/>
        <dbReference type="ChEBI" id="CHEBI:17759"/>
        <dbReference type="ChEBI" id="CHEBI:57540"/>
        <dbReference type="ChEBI" id="CHEBI:57945"/>
        <dbReference type="EC" id="1.14.19.21"/>
    </reaction>
    <physiologicalReaction direction="left-to-right" evidence="19">
        <dbReference type="Rhea" id="RHEA:51645"/>
    </physiologicalReaction>
</comment>
<keyword evidence="8" id="KW-1133">Transmembrane helix</keyword>
<keyword evidence="11" id="KW-0411">Iron-sulfur</keyword>
<comment type="caution">
    <text evidence="22">The sequence shown here is derived from an EMBL/GenBank/DDBJ whole genome shotgun (WGS) entry which is preliminary data.</text>
</comment>
<evidence type="ECO:0000313" key="23">
    <source>
        <dbReference type="Proteomes" id="UP000054024"/>
    </source>
</evidence>
<evidence type="ECO:0000256" key="15">
    <source>
        <dbReference type="ARBA" id="ARBA00025729"/>
    </source>
</evidence>
<dbReference type="GO" id="GO:0016042">
    <property type="term" value="P:lipid catabolic process"/>
    <property type="evidence" value="ECO:0007669"/>
    <property type="project" value="UniProtKB-KW"/>
</dbReference>
<sequence>MSKELPLPYPDGWAAVAFGSELGTGKVIRTRFMDEDVVLFRTRDGVAQAVTPYCPHLGAHLGYGGRVVGDRVVCPFHGFAFDRTGACVATGYGTRPPRVRLGTWETTEANGLVFVWYSARGVPPQWEVPSALMESFPSVMQCSRLLATHPQDTVENGIDLGHFRYIHGLTDVQEGESFSSDGHQARYALAGVKSFPPGLLLRMEITTRLWGLGLNVVDTYFPQLGVTLRSLVTRTATGPHQVRLRARVSARPDAGGKPFPPTSRRFRSLAALLTAAARPAFTSQLALDVPVWAHKSYIPHPPLVQGDGPINLYRRWARQFYSAAQPVDGVTVERNISLEQ</sequence>
<evidence type="ECO:0000259" key="21">
    <source>
        <dbReference type="PROSITE" id="PS51296"/>
    </source>
</evidence>
<evidence type="ECO:0000256" key="18">
    <source>
        <dbReference type="ARBA" id="ARBA00046982"/>
    </source>
</evidence>
<comment type="catalytic activity">
    <reaction evidence="20">
        <text>cholesterol + NADPH + O2 + H(+) = 7-dehydrocholesterol + NADP(+) + 2 H2O</text>
        <dbReference type="Rhea" id="RHEA:45024"/>
        <dbReference type="ChEBI" id="CHEBI:15377"/>
        <dbReference type="ChEBI" id="CHEBI:15378"/>
        <dbReference type="ChEBI" id="CHEBI:15379"/>
        <dbReference type="ChEBI" id="CHEBI:16113"/>
        <dbReference type="ChEBI" id="CHEBI:17759"/>
        <dbReference type="ChEBI" id="CHEBI:57783"/>
        <dbReference type="ChEBI" id="CHEBI:58349"/>
        <dbReference type="EC" id="1.14.19.21"/>
    </reaction>
    <physiologicalReaction direction="left-to-right" evidence="20">
        <dbReference type="Rhea" id="RHEA:45025"/>
    </physiologicalReaction>
</comment>
<dbReference type="STRING" id="146536.AQI70_21965"/>
<evidence type="ECO:0000256" key="20">
    <source>
        <dbReference type="ARBA" id="ARBA00049548"/>
    </source>
</evidence>
<dbReference type="InterPro" id="IPR045605">
    <property type="entry name" value="KshA-like_C"/>
</dbReference>
<evidence type="ECO:0000256" key="4">
    <source>
        <dbReference type="ARBA" id="ARBA00022692"/>
    </source>
</evidence>
<evidence type="ECO:0000256" key="3">
    <source>
        <dbReference type="ARBA" id="ARBA00004972"/>
    </source>
</evidence>
<dbReference type="EC" id="1.14.19.21" evidence="16"/>
<dbReference type="RefSeq" id="WP_062152694.1">
    <property type="nucleotide sequence ID" value="NZ_KQ947989.1"/>
</dbReference>
<gene>
    <name evidence="22" type="ORF">AQI70_21965</name>
</gene>